<dbReference type="HOGENOM" id="CLU_838058_0_0_1"/>
<sequence length="332" mass="37082">MIRVWQRWCSRDLVLLFVVYALLVAAAVFVLYFRQQLVGSKWMDIVRGSFDRYAETFSTGMLVTGCVLLALVLFGSIVTPFRHKKLLVVYAMWLTLSLIMMVFLIVSAFQMGNEAATWRRHRFSDDVVSGNSTHQTKQELVAQHFNSLYCDAQRAYVCDHATVNELLEFRLGNLTLSSAANSFNASESGASCKFRDSAFEQLCAYCSGLRDDYDALKSIAKWSMKKCGFSSSTAAFCSAFNATSTSNNNVSETALLDTQDVGTESPYGSCRVKLLDATIFWSEAFGIAWSATGFLLIVLLFFVVLLLRKHTHADALDLDDVDNNTEAVYEKA</sequence>
<dbReference type="EnsemblProtists" id="PYU1_T007650">
    <property type="protein sequence ID" value="PYU1_T007650"/>
    <property type="gene ID" value="PYU1_G007634"/>
</dbReference>
<dbReference type="InParanoid" id="K3WRQ6"/>
<keyword evidence="1" id="KW-0812">Transmembrane</keyword>
<evidence type="ECO:0000313" key="2">
    <source>
        <dbReference type="EnsemblProtists" id="PYU1_T007650"/>
    </source>
</evidence>
<dbReference type="STRING" id="431595.K3WRQ6"/>
<reference evidence="3" key="1">
    <citation type="journal article" date="2010" name="Genome Biol.">
        <title>Genome sequence of the necrotrophic plant pathogen Pythium ultimum reveals original pathogenicity mechanisms and effector repertoire.</title>
        <authorList>
            <person name="Levesque C.A."/>
            <person name="Brouwer H."/>
            <person name="Cano L."/>
            <person name="Hamilton J.P."/>
            <person name="Holt C."/>
            <person name="Huitema E."/>
            <person name="Raffaele S."/>
            <person name="Robideau G.P."/>
            <person name="Thines M."/>
            <person name="Win J."/>
            <person name="Zerillo M.M."/>
            <person name="Beakes G.W."/>
            <person name="Boore J.L."/>
            <person name="Busam D."/>
            <person name="Dumas B."/>
            <person name="Ferriera S."/>
            <person name="Fuerstenberg S.I."/>
            <person name="Gachon C.M."/>
            <person name="Gaulin E."/>
            <person name="Govers F."/>
            <person name="Grenville-Briggs L."/>
            <person name="Horner N."/>
            <person name="Hostetler J."/>
            <person name="Jiang R.H."/>
            <person name="Johnson J."/>
            <person name="Krajaejun T."/>
            <person name="Lin H."/>
            <person name="Meijer H.J."/>
            <person name="Moore B."/>
            <person name="Morris P."/>
            <person name="Phuntmart V."/>
            <person name="Puiu D."/>
            <person name="Shetty J."/>
            <person name="Stajich J.E."/>
            <person name="Tripathy S."/>
            <person name="Wawra S."/>
            <person name="van West P."/>
            <person name="Whitty B.R."/>
            <person name="Coutinho P.M."/>
            <person name="Henrissat B."/>
            <person name="Martin F."/>
            <person name="Thomas P.D."/>
            <person name="Tyler B.M."/>
            <person name="De Vries R.P."/>
            <person name="Kamoun S."/>
            <person name="Yandell M."/>
            <person name="Tisserat N."/>
            <person name="Buell C.R."/>
        </authorList>
    </citation>
    <scope>NUCLEOTIDE SEQUENCE</scope>
    <source>
        <strain evidence="3">DAOM:BR144</strain>
    </source>
</reference>
<keyword evidence="3" id="KW-1185">Reference proteome</keyword>
<dbReference type="VEuPathDB" id="FungiDB:PYU1_G007634"/>
<feature type="transmembrane region" description="Helical" evidence="1">
    <location>
        <begin position="284"/>
        <end position="307"/>
    </location>
</feature>
<dbReference type="EMBL" id="GL376585">
    <property type="status" value="NOT_ANNOTATED_CDS"/>
    <property type="molecule type" value="Genomic_DNA"/>
</dbReference>
<feature type="transmembrane region" description="Helical" evidence="1">
    <location>
        <begin position="86"/>
        <end position="109"/>
    </location>
</feature>
<evidence type="ECO:0000313" key="3">
    <source>
        <dbReference type="Proteomes" id="UP000019132"/>
    </source>
</evidence>
<dbReference type="eggNOG" id="ENOG502RVZJ">
    <property type="taxonomic scope" value="Eukaryota"/>
</dbReference>
<proteinExistence type="predicted"/>
<feature type="transmembrane region" description="Helical" evidence="1">
    <location>
        <begin position="12"/>
        <end position="33"/>
    </location>
</feature>
<name>K3WRQ6_GLOUD</name>
<reference evidence="3" key="2">
    <citation type="submission" date="2010-04" db="EMBL/GenBank/DDBJ databases">
        <authorList>
            <person name="Buell R."/>
            <person name="Hamilton J."/>
            <person name="Hostetler J."/>
        </authorList>
    </citation>
    <scope>NUCLEOTIDE SEQUENCE [LARGE SCALE GENOMIC DNA]</scope>
    <source>
        <strain evidence="3">DAOM:BR144</strain>
    </source>
</reference>
<dbReference type="AlphaFoldDB" id="K3WRQ6"/>
<feature type="transmembrane region" description="Helical" evidence="1">
    <location>
        <begin position="53"/>
        <end position="74"/>
    </location>
</feature>
<keyword evidence="1" id="KW-0472">Membrane</keyword>
<evidence type="ECO:0000256" key="1">
    <source>
        <dbReference type="SAM" id="Phobius"/>
    </source>
</evidence>
<evidence type="ECO:0008006" key="4">
    <source>
        <dbReference type="Google" id="ProtNLM"/>
    </source>
</evidence>
<dbReference type="Proteomes" id="UP000019132">
    <property type="component" value="Unassembled WGS sequence"/>
</dbReference>
<protein>
    <recommendedName>
        <fullName evidence="4">Tetraspanin</fullName>
    </recommendedName>
</protein>
<keyword evidence="1" id="KW-1133">Transmembrane helix</keyword>
<reference evidence="2" key="3">
    <citation type="submission" date="2015-02" db="UniProtKB">
        <authorList>
            <consortium name="EnsemblProtists"/>
        </authorList>
    </citation>
    <scope>IDENTIFICATION</scope>
    <source>
        <strain evidence="2">DAOM BR144</strain>
    </source>
</reference>
<organism evidence="2 3">
    <name type="scientific">Globisporangium ultimum (strain ATCC 200006 / CBS 805.95 / DAOM BR144)</name>
    <name type="common">Pythium ultimum</name>
    <dbReference type="NCBI Taxonomy" id="431595"/>
    <lineage>
        <taxon>Eukaryota</taxon>
        <taxon>Sar</taxon>
        <taxon>Stramenopiles</taxon>
        <taxon>Oomycota</taxon>
        <taxon>Peronosporomycetes</taxon>
        <taxon>Pythiales</taxon>
        <taxon>Pythiaceae</taxon>
        <taxon>Globisporangium</taxon>
    </lineage>
</organism>
<accession>K3WRQ6</accession>